<dbReference type="Proteomes" id="UP001231518">
    <property type="component" value="Chromosome 23"/>
</dbReference>
<evidence type="ECO:0000313" key="1">
    <source>
        <dbReference type="EMBL" id="KAJ8709954.1"/>
    </source>
</evidence>
<dbReference type="Gene3D" id="3.60.10.10">
    <property type="entry name" value="Endonuclease/exonuclease/phosphatase"/>
    <property type="match status" value="1"/>
</dbReference>
<evidence type="ECO:0000313" key="2">
    <source>
        <dbReference type="Proteomes" id="UP001231518"/>
    </source>
</evidence>
<dbReference type="AlphaFoldDB" id="A0AAD8DMH7"/>
<dbReference type="PANTHER" id="PTHR47510:SF3">
    <property type="entry name" value="ENDO_EXONUCLEASE_PHOSPHATASE DOMAIN-CONTAINING PROTEIN"/>
    <property type="match status" value="1"/>
</dbReference>
<dbReference type="EMBL" id="JARGEI010000023">
    <property type="protein sequence ID" value="KAJ8709954.1"/>
    <property type="molecule type" value="Genomic_DNA"/>
</dbReference>
<organism evidence="1 2">
    <name type="scientific">Mythimna separata</name>
    <name type="common">Oriental armyworm</name>
    <name type="synonym">Pseudaletia separata</name>
    <dbReference type="NCBI Taxonomy" id="271217"/>
    <lineage>
        <taxon>Eukaryota</taxon>
        <taxon>Metazoa</taxon>
        <taxon>Ecdysozoa</taxon>
        <taxon>Arthropoda</taxon>
        <taxon>Hexapoda</taxon>
        <taxon>Insecta</taxon>
        <taxon>Pterygota</taxon>
        <taxon>Neoptera</taxon>
        <taxon>Endopterygota</taxon>
        <taxon>Lepidoptera</taxon>
        <taxon>Glossata</taxon>
        <taxon>Ditrysia</taxon>
        <taxon>Noctuoidea</taxon>
        <taxon>Noctuidae</taxon>
        <taxon>Noctuinae</taxon>
        <taxon>Hadenini</taxon>
        <taxon>Mythimna</taxon>
    </lineage>
</organism>
<gene>
    <name evidence="1" type="ORF">PYW07_009320</name>
</gene>
<name>A0AAD8DMH7_MYTSE</name>
<dbReference type="InterPro" id="IPR036691">
    <property type="entry name" value="Endo/exonu/phosph_ase_sf"/>
</dbReference>
<sequence>MIEDSKEIASQHIGALSLFCQNIRSIFKNFNGLATLLERSKTSWDMIILTECWLHNSPPIPSINDYLCVSTKQNRSQNEGVVVFFRSHYQISASEPLVQDANCLLLKHNNDTAIIAIYRPPAVRNITAFLNSLDELLKSVSSYRNIILTGDININILDSNDSRATEYLTMLAYHGMLPAHTLPTRQNSSCLDHLILKTKKPAFCFIANTSLTDHDTVLFFLDSYNLLNRSQQKTRKIRVPDFSKIELELVRTDFSVLYTTSDVNEATDFFIETLNLIILKNSIVKTVPNRKRLSKSWMTPGLLKCLRNRDTMHMKLKKNPDNEILLTTFKRYRNYCSKILKTTKANYDKTLINNAQNNNKKLWNAIKSITHTTKIQTQANALLLPSEPQRSVNDVNPCLMTLLSY</sequence>
<keyword evidence="2" id="KW-1185">Reference proteome</keyword>
<protein>
    <recommendedName>
        <fullName evidence="3">Tick transposon</fullName>
    </recommendedName>
</protein>
<proteinExistence type="predicted"/>
<dbReference type="PANTHER" id="PTHR47510">
    <property type="entry name" value="REVERSE TRANSCRIPTASE DOMAIN-CONTAINING PROTEIN"/>
    <property type="match status" value="1"/>
</dbReference>
<accession>A0AAD8DMH7</accession>
<reference evidence="1" key="1">
    <citation type="submission" date="2023-03" db="EMBL/GenBank/DDBJ databases">
        <title>Chromosome-level genomes of two armyworms, Mythimna separata and Mythimna loreyi, provide insights into the biosynthesis and reception of sex pheromones.</title>
        <authorList>
            <person name="Zhao H."/>
        </authorList>
    </citation>
    <scope>NUCLEOTIDE SEQUENCE</scope>
    <source>
        <strain evidence="1">BeijingLab</strain>
        <tissue evidence="1">Pupa</tissue>
    </source>
</reference>
<comment type="caution">
    <text evidence="1">The sequence shown here is derived from an EMBL/GenBank/DDBJ whole genome shotgun (WGS) entry which is preliminary data.</text>
</comment>
<dbReference type="SUPFAM" id="SSF56219">
    <property type="entry name" value="DNase I-like"/>
    <property type="match status" value="1"/>
</dbReference>
<evidence type="ECO:0008006" key="3">
    <source>
        <dbReference type="Google" id="ProtNLM"/>
    </source>
</evidence>